<comment type="function">
    <text evidence="12">Cysteine protease that plays a key role in autophagy by mediating both proteolytic activation and delipidation of ATG8 family proteins.</text>
</comment>
<comment type="catalytic activity">
    <reaction evidence="10">
        <text>[protein]-C-terminal L-amino acid-glycyl-phosphatidylserine + H2O = [protein]-C-terminal L-amino acid-glycine + a 1,2-diacyl-sn-glycero-3-phospho-L-serine</text>
        <dbReference type="Rhea" id="RHEA:67576"/>
        <dbReference type="Rhea" id="RHEA-COMP:17324"/>
        <dbReference type="Rhea" id="RHEA-COMP:17326"/>
        <dbReference type="ChEBI" id="CHEBI:15377"/>
        <dbReference type="ChEBI" id="CHEBI:57262"/>
        <dbReference type="ChEBI" id="CHEBI:172940"/>
        <dbReference type="ChEBI" id="CHEBI:172942"/>
    </reaction>
    <physiologicalReaction direction="left-to-right" evidence="10">
        <dbReference type="Rhea" id="RHEA:67577"/>
    </physiologicalReaction>
</comment>
<dbReference type="GO" id="GO:0035973">
    <property type="term" value="P:aggrephagy"/>
    <property type="evidence" value="ECO:0007669"/>
    <property type="project" value="TreeGrafter"/>
</dbReference>
<dbReference type="GO" id="GO:0016485">
    <property type="term" value="P:protein processing"/>
    <property type="evidence" value="ECO:0007669"/>
    <property type="project" value="TreeGrafter"/>
</dbReference>
<organism evidence="15 16">
    <name type="scientific">Menidia menidia</name>
    <name type="common">Atlantic silverside</name>
    <dbReference type="NCBI Taxonomy" id="238744"/>
    <lineage>
        <taxon>Eukaryota</taxon>
        <taxon>Metazoa</taxon>
        <taxon>Chordata</taxon>
        <taxon>Craniata</taxon>
        <taxon>Vertebrata</taxon>
        <taxon>Euteleostomi</taxon>
        <taxon>Actinopterygii</taxon>
        <taxon>Neopterygii</taxon>
        <taxon>Teleostei</taxon>
        <taxon>Neoteleostei</taxon>
        <taxon>Acanthomorphata</taxon>
        <taxon>Ovalentaria</taxon>
        <taxon>Atherinomorphae</taxon>
        <taxon>Atheriniformes</taxon>
        <taxon>Atherinopsidae</taxon>
        <taxon>Menidiinae</taxon>
        <taxon>Menidia</taxon>
    </lineage>
</organism>
<evidence type="ECO:0000256" key="7">
    <source>
        <dbReference type="ARBA" id="ARBA00022807"/>
    </source>
</evidence>
<evidence type="ECO:0000256" key="1">
    <source>
        <dbReference type="ARBA" id="ARBA00004496"/>
    </source>
</evidence>
<dbReference type="SUPFAM" id="SSF54001">
    <property type="entry name" value="Cysteine proteinases"/>
    <property type="match status" value="1"/>
</dbReference>
<dbReference type="InterPro" id="IPR005078">
    <property type="entry name" value="Peptidase_C54"/>
</dbReference>
<protein>
    <recommendedName>
        <fullName evidence="12">Cysteine protease</fullName>
        <ecNumber evidence="12">3.4.22.-</ecNumber>
    </recommendedName>
</protein>
<dbReference type="GO" id="GO:0000423">
    <property type="term" value="P:mitophagy"/>
    <property type="evidence" value="ECO:0007669"/>
    <property type="project" value="TreeGrafter"/>
</dbReference>
<keyword evidence="8 12" id="KW-0653">Protein transport</keyword>
<evidence type="ECO:0000256" key="4">
    <source>
        <dbReference type="ARBA" id="ARBA00022490"/>
    </source>
</evidence>
<accession>A0A8S4B4G7</accession>
<keyword evidence="5 12" id="KW-0645">Protease</keyword>
<dbReference type="AlphaFoldDB" id="A0A8S4B4G7"/>
<dbReference type="InterPro" id="IPR038765">
    <property type="entry name" value="Papain-like_cys_pep_sf"/>
</dbReference>
<keyword evidence="3" id="KW-0813">Transport</keyword>
<keyword evidence="16" id="KW-1185">Reference proteome</keyword>
<dbReference type="InterPro" id="IPR046792">
    <property type="entry name" value="Peptidase_C54_cat"/>
</dbReference>
<evidence type="ECO:0000256" key="12">
    <source>
        <dbReference type="RuleBase" id="RU363115"/>
    </source>
</evidence>
<evidence type="ECO:0000259" key="14">
    <source>
        <dbReference type="Pfam" id="PF03416"/>
    </source>
</evidence>
<dbReference type="EMBL" id="CAJRST010008890">
    <property type="protein sequence ID" value="CAG5897410.1"/>
    <property type="molecule type" value="Genomic_DNA"/>
</dbReference>
<evidence type="ECO:0000256" key="10">
    <source>
        <dbReference type="ARBA" id="ARBA00029289"/>
    </source>
</evidence>
<dbReference type="GO" id="GO:0019786">
    <property type="term" value="F:protein-phosphatidylethanolamide deconjugating activity"/>
    <property type="evidence" value="ECO:0007669"/>
    <property type="project" value="InterPro"/>
</dbReference>
<evidence type="ECO:0000256" key="13">
    <source>
        <dbReference type="SAM" id="MobiDB-lite"/>
    </source>
</evidence>
<comment type="subcellular location">
    <subcellularLocation>
        <location evidence="1 12">Cytoplasm</location>
    </subcellularLocation>
</comment>
<evidence type="ECO:0000313" key="15">
    <source>
        <dbReference type="EMBL" id="CAG5897410.1"/>
    </source>
</evidence>
<comment type="similarity">
    <text evidence="2 12">Belongs to the peptidase C54 family.</text>
</comment>
<reference evidence="15" key="1">
    <citation type="submission" date="2021-05" db="EMBL/GenBank/DDBJ databases">
        <authorList>
            <person name="Tigano A."/>
        </authorList>
    </citation>
    <scope>NUCLEOTIDE SEQUENCE</scope>
</reference>
<evidence type="ECO:0000313" key="16">
    <source>
        <dbReference type="Proteomes" id="UP000677803"/>
    </source>
</evidence>
<evidence type="ECO:0000256" key="8">
    <source>
        <dbReference type="ARBA" id="ARBA00022927"/>
    </source>
</evidence>
<comment type="catalytic activity">
    <reaction evidence="11">
        <text>[protein]-C-terminal L-amino acid-glycyl-phosphatidylethanolamide + H2O = [protein]-C-terminal L-amino acid-glycine + a 1,2-diacyl-sn-glycero-3-phosphoethanolamine</text>
        <dbReference type="Rhea" id="RHEA:67548"/>
        <dbReference type="Rhea" id="RHEA-COMP:17323"/>
        <dbReference type="Rhea" id="RHEA-COMP:17324"/>
        <dbReference type="ChEBI" id="CHEBI:15377"/>
        <dbReference type="ChEBI" id="CHEBI:64612"/>
        <dbReference type="ChEBI" id="CHEBI:172940"/>
        <dbReference type="ChEBI" id="CHEBI:172941"/>
    </reaction>
    <physiologicalReaction direction="left-to-right" evidence="11">
        <dbReference type="Rhea" id="RHEA:67549"/>
    </physiologicalReaction>
</comment>
<keyword evidence="7" id="KW-0788">Thiol protease</keyword>
<dbReference type="GO" id="GO:0005737">
    <property type="term" value="C:cytoplasm"/>
    <property type="evidence" value="ECO:0007669"/>
    <property type="project" value="UniProtKB-SubCell"/>
</dbReference>
<dbReference type="EC" id="3.4.22.-" evidence="12"/>
<dbReference type="GO" id="GO:0015031">
    <property type="term" value="P:protein transport"/>
    <property type="evidence" value="ECO:0007669"/>
    <property type="project" value="UniProtKB-KW"/>
</dbReference>
<proteinExistence type="inferred from homology"/>
<evidence type="ECO:0000256" key="11">
    <source>
        <dbReference type="ARBA" id="ARBA00029362"/>
    </source>
</evidence>
<evidence type="ECO:0000256" key="2">
    <source>
        <dbReference type="ARBA" id="ARBA00010958"/>
    </source>
</evidence>
<feature type="region of interest" description="Disordered" evidence="13">
    <location>
        <begin position="1"/>
        <end position="21"/>
    </location>
</feature>
<dbReference type="PANTHER" id="PTHR22624:SF36">
    <property type="entry name" value="CYSTEINE PROTEASE ATG4D"/>
    <property type="match status" value="1"/>
</dbReference>
<keyword evidence="9 12" id="KW-0072">Autophagy</keyword>
<dbReference type="GO" id="GO:0000045">
    <property type="term" value="P:autophagosome assembly"/>
    <property type="evidence" value="ECO:0007669"/>
    <property type="project" value="TreeGrafter"/>
</dbReference>
<gene>
    <name evidence="15" type="ORF">MMEN_LOCUS8465</name>
</gene>
<dbReference type="GO" id="GO:0004197">
    <property type="term" value="F:cysteine-type endopeptidase activity"/>
    <property type="evidence" value="ECO:0007669"/>
    <property type="project" value="TreeGrafter"/>
</dbReference>
<evidence type="ECO:0000256" key="6">
    <source>
        <dbReference type="ARBA" id="ARBA00022801"/>
    </source>
</evidence>
<sequence>MNPSSSTSRCDGCPAATDPTDDWLFLSPEPPEALDQEVCMEDQEAEDKGKFKSKLVSAWNSVKYGWSLKQKSKFRKSSPLVMLGKSFNLRDEGDRECFHRSFTSLLWLTYRRGFPQLPGCSLTTDSGWGCVIRTGQMLLARGLLLHLMPPGWLWSVRYCAVKDDLDLLRPADSAGPSEDRPAKMGRKLSLGSVLDRPIEATHRKVVSWFADHPSSPFGIHRLVELGKSSGKKAGDWYGPSIVAHILRKAVAASADLPNLAVYVAQDCTIYLQDLRRLCEQPPPHSWKSVIILVPVRLGGQDLNPSYISCVKVFKQSLYAFEYKLLQLQCCIGIIGGKPKHSLFFIGYQDDHLLFLDPHYCQPTVNTTKENFPLESFHCKYPRKMPFSRMDPSCTIGFYAGGQKEFESFCTTVDEALCTSAATYPMFTFVKGESHEDGGHTPAHTVTYLKRNNEIRRGNTRSSIDEFVLL</sequence>
<evidence type="ECO:0000256" key="5">
    <source>
        <dbReference type="ARBA" id="ARBA00022670"/>
    </source>
</evidence>
<comment type="caution">
    <text evidence="15">The sequence shown here is derived from an EMBL/GenBank/DDBJ whole genome shotgun (WGS) entry which is preliminary data.</text>
</comment>
<dbReference type="OrthoDB" id="2960936at2759"/>
<evidence type="ECO:0000256" key="9">
    <source>
        <dbReference type="ARBA" id="ARBA00023006"/>
    </source>
</evidence>
<dbReference type="PANTHER" id="PTHR22624">
    <property type="entry name" value="CYSTEINE PROTEASE ATG4"/>
    <property type="match status" value="1"/>
</dbReference>
<evidence type="ECO:0000256" key="3">
    <source>
        <dbReference type="ARBA" id="ARBA00022448"/>
    </source>
</evidence>
<name>A0A8S4B4G7_9TELE</name>
<keyword evidence="6 12" id="KW-0378">Hydrolase</keyword>
<dbReference type="Proteomes" id="UP000677803">
    <property type="component" value="Unassembled WGS sequence"/>
</dbReference>
<keyword evidence="4 12" id="KW-0963">Cytoplasm</keyword>
<dbReference type="GO" id="GO:0034727">
    <property type="term" value="P:piecemeal microautophagy of the nucleus"/>
    <property type="evidence" value="ECO:0007669"/>
    <property type="project" value="TreeGrafter"/>
</dbReference>
<dbReference type="Pfam" id="PF03416">
    <property type="entry name" value="Peptidase_C54"/>
    <property type="match status" value="1"/>
</dbReference>
<feature type="domain" description="Peptidase C54 catalytic" evidence="14">
    <location>
        <begin position="97"/>
        <end position="410"/>
    </location>
</feature>